<feature type="transmembrane region" description="Helical" evidence="1">
    <location>
        <begin position="71"/>
        <end position="91"/>
    </location>
</feature>
<dbReference type="Proteomes" id="UP000714275">
    <property type="component" value="Unassembled WGS sequence"/>
</dbReference>
<gene>
    <name evidence="2" type="ORF">EV702DRAFT_1137970</name>
</gene>
<name>A0A9P6ZLF1_9AGAM</name>
<feature type="transmembrane region" description="Helical" evidence="1">
    <location>
        <begin position="35"/>
        <end position="59"/>
    </location>
</feature>
<evidence type="ECO:0000256" key="1">
    <source>
        <dbReference type="SAM" id="Phobius"/>
    </source>
</evidence>
<accession>A0A9P6ZLF1</accession>
<protein>
    <submittedName>
        <fullName evidence="2">Uncharacterized protein</fullName>
    </submittedName>
</protein>
<sequence length="257" mass="29189">MFLINRYGNLAGQTVIRLEEAGLLVHNSQSFCQTFALITTYFMVLSSELIHILVLIRAWAIWGTRRGMTNILVGSYVIYILIMLGIATLGAKHDSNEEFQYLDLAKICVSALPKYMWISYVGSFILDAVVFVLTVRSLRRYSREFQCLYPSDLLHLLVRDATMFFVLSMFNNAMIITSWTVYSNGPNNFIPKGFSGPLLSVAGQRLVLNLKGLQTRTYSTHDLSREVDRQLEAFAEAHRLSPRGRDVLDDPEGGREF</sequence>
<organism evidence="2 3">
    <name type="scientific">Suillus placidus</name>
    <dbReference type="NCBI Taxonomy" id="48579"/>
    <lineage>
        <taxon>Eukaryota</taxon>
        <taxon>Fungi</taxon>
        <taxon>Dikarya</taxon>
        <taxon>Basidiomycota</taxon>
        <taxon>Agaricomycotina</taxon>
        <taxon>Agaricomycetes</taxon>
        <taxon>Agaricomycetidae</taxon>
        <taxon>Boletales</taxon>
        <taxon>Suillineae</taxon>
        <taxon>Suillaceae</taxon>
        <taxon>Suillus</taxon>
    </lineage>
</organism>
<dbReference type="AlphaFoldDB" id="A0A9P6ZLF1"/>
<feature type="transmembrane region" description="Helical" evidence="1">
    <location>
        <begin position="115"/>
        <end position="135"/>
    </location>
</feature>
<keyword evidence="1" id="KW-1133">Transmembrane helix</keyword>
<keyword evidence="1" id="KW-0472">Membrane</keyword>
<evidence type="ECO:0000313" key="3">
    <source>
        <dbReference type="Proteomes" id="UP000714275"/>
    </source>
</evidence>
<reference evidence="2" key="1">
    <citation type="journal article" date="2020" name="New Phytol.">
        <title>Comparative genomics reveals dynamic genome evolution in host specialist ectomycorrhizal fungi.</title>
        <authorList>
            <person name="Lofgren L.A."/>
            <person name="Nguyen N.H."/>
            <person name="Vilgalys R."/>
            <person name="Ruytinx J."/>
            <person name="Liao H.L."/>
            <person name="Branco S."/>
            <person name="Kuo A."/>
            <person name="LaButti K."/>
            <person name="Lipzen A."/>
            <person name="Andreopoulos W."/>
            <person name="Pangilinan J."/>
            <person name="Riley R."/>
            <person name="Hundley H."/>
            <person name="Na H."/>
            <person name="Barry K."/>
            <person name="Grigoriev I.V."/>
            <person name="Stajich J.E."/>
            <person name="Kennedy P.G."/>
        </authorList>
    </citation>
    <scope>NUCLEOTIDE SEQUENCE</scope>
    <source>
        <strain evidence="2">DOB743</strain>
    </source>
</reference>
<dbReference type="OrthoDB" id="2638860at2759"/>
<comment type="caution">
    <text evidence="2">The sequence shown here is derived from an EMBL/GenBank/DDBJ whole genome shotgun (WGS) entry which is preliminary data.</text>
</comment>
<keyword evidence="3" id="KW-1185">Reference proteome</keyword>
<keyword evidence="1" id="KW-0812">Transmembrane</keyword>
<proteinExistence type="predicted"/>
<dbReference type="EMBL" id="JABBWD010000061">
    <property type="protein sequence ID" value="KAG1771102.1"/>
    <property type="molecule type" value="Genomic_DNA"/>
</dbReference>
<evidence type="ECO:0000313" key="2">
    <source>
        <dbReference type="EMBL" id="KAG1771102.1"/>
    </source>
</evidence>